<keyword evidence="2" id="KW-1185">Reference proteome</keyword>
<comment type="caution">
    <text evidence="1">The sequence shown here is derived from an EMBL/GenBank/DDBJ whole genome shotgun (WGS) entry which is preliminary data.</text>
</comment>
<evidence type="ECO:0000313" key="2">
    <source>
        <dbReference type="Proteomes" id="UP000801492"/>
    </source>
</evidence>
<proteinExistence type="predicted"/>
<dbReference type="Proteomes" id="UP000801492">
    <property type="component" value="Unassembled WGS sequence"/>
</dbReference>
<name>A0A8K0CH02_IGNLU</name>
<dbReference type="AlphaFoldDB" id="A0A8K0CH02"/>
<accession>A0A8K0CH02</accession>
<protein>
    <submittedName>
        <fullName evidence="1">Uncharacterized protein</fullName>
    </submittedName>
</protein>
<dbReference type="OrthoDB" id="6779410at2759"/>
<reference evidence="1" key="1">
    <citation type="submission" date="2019-08" db="EMBL/GenBank/DDBJ databases">
        <title>The genome of the North American firefly Photinus pyralis.</title>
        <authorList>
            <consortium name="Photinus pyralis genome working group"/>
            <person name="Fallon T.R."/>
            <person name="Sander Lower S.E."/>
            <person name="Weng J.-K."/>
        </authorList>
    </citation>
    <scope>NUCLEOTIDE SEQUENCE</scope>
    <source>
        <strain evidence="1">TRF0915ILg1</strain>
        <tissue evidence="1">Whole body</tissue>
    </source>
</reference>
<evidence type="ECO:0000313" key="1">
    <source>
        <dbReference type="EMBL" id="KAF2885011.1"/>
    </source>
</evidence>
<gene>
    <name evidence="1" type="ORF">ILUMI_21127</name>
</gene>
<organism evidence="1 2">
    <name type="scientific">Ignelater luminosus</name>
    <name type="common">Cucubano</name>
    <name type="synonym">Pyrophorus luminosus</name>
    <dbReference type="NCBI Taxonomy" id="2038154"/>
    <lineage>
        <taxon>Eukaryota</taxon>
        <taxon>Metazoa</taxon>
        <taxon>Ecdysozoa</taxon>
        <taxon>Arthropoda</taxon>
        <taxon>Hexapoda</taxon>
        <taxon>Insecta</taxon>
        <taxon>Pterygota</taxon>
        <taxon>Neoptera</taxon>
        <taxon>Endopterygota</taxon>
        <taxon>Coleoptera</taxon>
        <taxon>Polyphaga</taxon>
        <taxon>Elateriformia</taxon>
        <taxon>Elateroidea</taxon>
        <taxon>Elateridae</taxon>
        <taxon>Agrypninae</taxon>
        <taxon>Pyrophorini</taxon>
        <taxon>Ignelater</taxon>
    </lineage>
</organism>
<sequence>MNPSYLNDCSLWRHGPSFLLESPDKWPNKSIKATELPEEKKIVLVTQNARPDLPIKWLLNAEEIHVGNKAIIKIIQEREFSKEISELKTDKQVSSNSSVKGSNLFLETDGVIRVEGRLQNLKLQFDTRHQIHLPKSPKRFGVTTAECSKRNFTGQREDVDMSLKKRFGEEWIKEEQLNFYSEILKEQISFEEQTDKAEQLCSCLEEESGPIH</sequence>
<dbReference type="EMBL" id="VTPC01090042">
    <property type="protein sequence ID" value="KAF2885011.1"/>
    <property type="molecule type" value="Genomic_DNA"/>
</dbReference>